<dbReference type="PROSITE" id="PS51384">
    <property type="entry name" value="FAD_FR"/>
    <property type="match status" value="1"/>
</dbReference>
<dbReference type="InterPro" id="IPR051410">
    <property type="entry name" value="Ferric/Cupric_Reductase"/>
</dbReference>
<gene>
    <name evidence="11" type="ORF">BU24DRAFT_422591</name>
</gene>
<feature type="transmembrane region" description="Helical" evidence="9">
    <location>
        <begin position="293"/>
        <end position="314"/>
    </location>
</feature>
<accession>A0A6A5XVG9</accession>
<dbReference type="InterPro" id="IPR017927">
    <property type="entry name" value="FAD-bd_FR_type"/>
</dbReference>
<dbReference type="SUPFAM" id="SSF52343">
    <property type="entry name" value="Ferredoxin reductase-like, C-terminal NADP-linked domain"/>
    <property type="match status" value="1"/>
</dbReference>
<dbReference type="PANTHER" id="PTHR32361">
    <property type="entry name" value="FERRIC/CUPRIC REDUCTASE TRANSMEMBRANE COMPONENT"/>
    <property type="match status" value="1"/>
</dbReference>
<dbReference type="Pfam" id="PF01794">
    <property type="entry name" value="Ferric_reduct"/>
    <property type="match status" value="1"/>
</dbReference>
<dbReference type="GO" id="GO:0006826">
    <property type="term" value="P:iron ion transport"/>
    <property type="evidence" value="ECO:0007669"/>
    <property type="project" value="TreeGrafter"/>
</dbReference>
<evidence type="ECO:0000256" key="8">
    <source>
        <dbReference type="SAM" id="MobiDB-lite"/>
    </source>
</evidence>
<evidence type="ECO:0000256" key="6">
    <source>
        <dbReference type="ARBA" id="ARBA00023136"/>
    </source>
</evidence>
<dbReference type="CDD" id="cd06186">
    <property type="entry name" value="NOX_Duox_like_FAD_NADP"/>
    <property type="match status" value="1"/>
</dbReference>
<protein>
    <recommendedName>
        <fullName evidence="10">FAD-binding FR-type domain-containing protein</fullName>
    </recommendedName>
</protein>
<dbReference type="OrthoDB" id="17725at2759"/>
<dbReference type="EMBL" id="ML978069">
    <property type="protein sequence ID" value="KAF2016254.1"/>
    <property type="molecule type" value="Genomic_DNA"/>
</dbReference>
<keyword evidence="7" id="KW-0325">Glycoprotein</keyword>
<evidence type="ECO:0000256" key="3">
    <source>
        <dbReference type="ARBA" id="ARBA00022692"/>
    </source>
</evidence>
<feature type="domain" description="FAD-binding FR-type" evidence="10">
    <location>
        <begin position="347"/>
        <end position="503"/>
    </location>
</feature>
<dbReference type="Proteomes" id="UP000799778">
    <property type="component" value="Unassembled WGS sequence"/>
</dbReference>
<organism evidence="11 12">
    <name type="scientific">Aaosphaeria arxii CBS 175.79</name>
    <dbReference type="NCBI Taxonomy" id="1450172"/>
    <lineage>
        <taxon>Eukaryota</taxon>
        <taxon>Fungi</taxon>
        <taxon>Dikarya</taxon>
        <taxon>Ascomycota</taxon>
        <taxon>Pezizomycotina</taxon>
        <taxon>Dothideomycetes</taxon>
        <taxon>Pleosporomycetidae</taxon>
        <taxon>Pleosporales</taxon>
        <taxon>Pleosporales incertae sedis</taxon>
        <taxon>Aaosphaeria</taxon>
    </lineage>
</organism>
<keyword evidence="5" id="KW-0406">Ion transport</keyword>
<keyword evidence="4 9" id="KW-1133">Transmembrane helix</keyword>
<feature type="transmembrane region" description="Helical" evidence="9">
    <location>
        <begin position="262"/>
        <end position="281"/>
    </location>
</feature>
<dbReference type="GeneID" id="54285423"/>
<evidence type="ECO:0000256" key="1">
    <source>
        <dbReference type="ARBA" id="ARBA00004141"/>
    </source>
</evidence>
<sequence>MDSLPLSWTRDVLRFSLYATASSDISHATEGESGGGEGPGAGRDPRFRKLIEAILFSRRLVPTYNLALLVILVVFTSWHWGEKYALARRRKIRQRDLKIKKEEVPQDAPDDVWSSSSSTIEGTVTPPDAKKSIEPPDEETPLLSIGGSRKRYTRSSLKKSFYLIRSGLQYQPPPIPIINKTLPPNSVSIFVLFYLGLNVFYSIYGVPHELMYIFVFTDRCGMLIVANLPLLYLLAAKNQPIKFLTGHSYESLNIFHRRVGELLVLAALLHFLGIILVWYMLLRRMGQTLMHLLFERIILTGLTAFMSYVVLYFTSLGSFRKRCYEVFLATHVFLQLAALVLVFFHHHGARPYIIISAIIFTADRIVHRLWLKSSSHPANLTVLEDDETIVLSSNWDVATSPNKPHNILTGTSMAHGWKPNDHVFLTVPSISKKYIFQSHPFTIFSAAPTSDPSSPSSKPHAWFNLLIRAQGSSGFTRTLLDYARSHPTTRIRLDGPYGSSHALDVLEDSDTAVVVAGGSGIAVAYPLLWALLHPTLDDIETARGSRTGRKVRLLWVVHSASHASWVPAEKMKELREWGLEVLVTPPTSEAGRPDVRGIVEEWAAREGRTGVVVSGPDGMVRDVRNSCAGLMASGVDVSVQVEKFGW</sequence>
<evidence type="ECO:0000256" key="7">
    <source>
        <dbReference type="ARBA" id="ARBA00023180"/>
    </source>
</evidence>
<evidence type="ECO:0000313" key="11">
    <source>
        <dbReference type="EMBL" id="KAF2016254.1"/>
    </source>
</evidence>
<dbReference type="Pfam" id="PF08022">
    <property type="entry name" value="FAD_binding_8"/>
    <property type="match status" value="1"/>
</dbReference>
<dbReference type="GO" id="GO:0000293">
    <property type="term" value="F:ferric-chelate reductase activity"/>
    <property type="evidence" value="ECO:0007669"/>
    <property type="project" value="TreeGrafter"/>
</dbReference>
<keyword evidence="6 9" id="KW-0472">Membrane</keyword>
<evidence type="ECO:0000259" key="10">
    <source>
        <dbReference type="PROSITE" id="PS51384"/>
    </source>
</evidence>
<feature type="compositionally biased region" description="Polar residues" evidence="8">
    <location>
        <begin position="113"/>
        <end position="122"/>
    </location>
</feature>
<dbReference type="InterPro" id="IPR013130">
    <property type="entry name" value="Fe3_Rdtase_TM_dom"/>
</dbReference>
<feature type="transmembrane region" description="Helical" evidence="9">
    <location>
        <begin position="326"/>
        <end position="346"/>
    </location>
</feature>
<feature type="transmembrane region" description="Helical" evidence="9">
    <location>
        <begin position="187"/>
        <end position="204"/>
    </location>
</feature>
<evidence type="ECO:0000256" key="9">
    <source>
        <dbReference type="SAM" id="Phobius"/>
    </source>
</evidence>
<evidence type="ECO:0000256" key="5">
    <source>
        <dbReference type="ARBA" id="ARBA00023065"/>
    </source>
</evidence>
<reference evidence="11" key="1">
    <citation type="journal article" date="2020" name="Stud. Mycol.">
        <title>101 Dothideomycetes genomes: a test case for predicting lifestyles and emergence of pathogens.</title>
        <authorList>
            <person name="Haridas S."/>
            <person name="Albert R."/>
            <person name="Binder M."/>
            <person name="Bloem J."/>
            <person name="Labutti K."/>
            <person name="Salamov A."/>
            <person name="Andreopoulos B."/>
            <person name="Baker S."/>
            <person name="Barry K."/>
            <person name="Bills G."/>
            <person name="Bluhm B."/>
            <person name="Cannon C."/>
            <person name="Castanera R."/>
            <person name="Culley D."/>
            <person name="Daum C."/>
            <person name="Ezra D."/>
            <person name="Gonzalez J."/>
            <person name="Henrissat B."/>
            <person name="Kuo A."/>
            <person name="Liang C."/>
            <person name="Lipzen A."/>
            <person name="Lutzoni F."/>
            <person name="Magnuson J."/>
            <person name="Mondo S."/>
            <person name="Nolan M."/>
            <person name="Ohm R."/>
            <person name="Pangilinan J."/>
            <person name="Park H.-J."/>
            <person name="Ramirez L."/>
            <person name="Alfaro M."/>
            <person name="Sun H."/>
            <person name="Tritt A."/>
            <person name="Yoshinaga Y."/>
            <person name="Zwiers L.-H."/>
            <person name="Turgeon B."/>
            <person name="Goodwin S."/>
            <person name="Spatafora J."/>
            <person name="Crous P."/>
            <person name="Grigoriev I."/>
        </authorList>
    </citation>
    <scope>NUCLEOTIDE SEQUENCE</scope>
    <source>
        <strain evidence="11">CBS 175.79</strain>
    </source>
</reference>
<keyword evidence="2" id="KW-0813">Transport</keyword>
<evidence type="ECO:0000313" key="12">
    <source>
        <dbReference type="Proteomes" id="UP000799778"/>
    </source>
</evidence>
<evidence type="ECO:0000256" key="2">
    <source>
        <dbReference type="ARBA" id="ARBA00022448"/>
    </source>
</evidence>
<dbReference type="SFLD" id="SFLDS00052">
    <property type="entry name" value="Ferric_Reductase_Domain"/>
    <property type="match status" value="1"/>
</dbReference>
<dbReference type="GO" id="GO:0006879">
    <property type="term" value="P:intracellular iron ion homeostasis"/>
    <property type="evidence" value="ECO:0007669"/>
    <property type="project" value="TreeGrafter"/>
</dbReference>
<keyword evidence="3 9" id="KW-0812">Transmembrane</keyword>
<dbReference type="PANTHER" id="PTHR32361:SF9">
    <property type="entry name" value="FERRIC REDUCTASE TRANSMEMBRANE COMPONENT 3-RELATED"/>
    <property type="match status" value="1"/>
</dbReference>
<dbReference type="InterPro" id="IPR039261">
    <property type="entry name" value="FNR_nucleotide-bd"/>
</dbReference>
<evidence type="ECO:0000256" key="4">
    <source>
        <dbReference type="ARBA" id="ARBA00022989"/>
    </source>
</evidence>
<dbReference type="InterPro" id="IPR013112">
    <property type="entry name" value="FAD-bd_8"/>
</dbReference>
<feature type="transmembrane region" description="Helical" evidence="9">
    <location>
        <begin position="210"/>
        <end position="234"/>
    </location>
</feature>
<comment type="subcellular location">
    <subcellularLocation>
        <location evidence="1">Membrane</location>
        <topology evidence="1">Multi-pass membrane protein</topology>
    </subcellularLocation>
</comment>
<feature type="transmembrane region" description="Helical" evidence="9">
    <location>
        <begin position="64"/>
        <end position="81"/>
    </location>
</feature>
<dbReference type="SFLD" id="SFLDG01168">
    <property type="entry name" value="Ferric_reductase_subgroup_(FRE"/>
    <property type="match status" value="1"/>
</dbReference>
<feature type="region of interest" description="Disordered" evidence="8">
    <location>
        <begin position="107"/>
        <end position="144"/>
    </location>
</feature>
<keyword evidence="12" id="KW-1185">Reference proteome</keyword>
<dbReference type="Gene3D" id="3.40.50.80">
    <property type="entry name" value="Nucleotide-binding domain of ferredoxin-NADP reductase (FNR) module"/>
    <property type="match status" value="2"/>
</dbReference>
<dbReference type="AlphaFoldDB" id="A0A6A5XVG9"/>
<dbReference type="RefSeq" id="XP_033384593.1">
    <property type="nucleotide sequence ID" value="XM_033528026.1"/>
</dbReference>
<name>A0A6A5XVG9_9PLEO</name>
<proteinExistence type="predicted"/>
<dbReference type="GO" id="GO:0005886">
    <property type="term" value="C:plasma membrane"/>
    <property type="evidence" value="ECO:0007669"/>
    <property type="project" value="TreeGrafter"/>
</dbReference>
<dbReference type="GO" id="GO:0015677">
    <property type="term" value="P:copper ion import"/>
    <property type="evidence" value="ECO:0007669"/>
    <property type="project" value="TreeGrafter"/>
</dbReference>